<dbReference type="AlphaFoldDB" id="A0AA35QV78"/>
<sequence length="222" mass="24717">MRAHASIIIHRCIGPCIGAVDKQEYAEVIDQGKLIGRDNFLMAGTQDDEPNKILTAFVKQFYDATPYVPPRILLQHPLEEADSIVKWLREKRKGNGTNAVGSMVVFEDAKPKKAHYRRFQIKSVKGVDDYSMMREMLTRRFKRLSQSRKPRELDALEGDVESAAVSNGNASSKNAWGIEPDLVLIDGGKGHLGAALQVFLELGINDIPLASLAKENEELSSR</sequence>
<organism evidence="2 3">
    <name type="scientific">Geodia barretti</name>
    <name type="common">Barrett's horny sponge</name>
    <dbReference type="NCBI Taxonomy" id="519541"/>
    <lineage>
        <taxon>Eukaryota</taxon>
        <taxon>Metazoa</taxon>
        <taxon>Porifera</taxon>
        <taxon>Demospongiae</taxon>
        <taxon>Heteroscleromorpha</taxon>
        <taxon>Tetractinellida</taxon>
        <taxon>Astrophorina</taxon>
        <taxon>Geodiidae</taxon>
        <taxon>Geodia</taxon>
    </lineage>
</organism>
<comment type="caution">
    <text evidence="2">The sequence shown here is derived from an EMBL/GenBank/DDBJ whole genome shotgun (WGS) entry which is preliminary data.</text>
</comment>
<dbReference type="Gene3D" id="3.30.420.340">
    <property type="entry name" value="UvrC, RNAse H endonuclease domain"/>
    <property type="match status" value="1"/>
</dbReference>
<dbReference type="PANTHER" id="PTHR30562:SF1">
    <property type="entry name" value="UVRABC SYSTEM PROTEIN C"/>
    <property type="match status" value="1"/>
</dbReference>
<dbReference type="PANTHER" id="PTHR30562">
    <property type="entry name" value="UVRC/OXIDOREDUCTASE"/>
    <property type="match status" value="1"/>
</dbReference>
<accession>A0AA35QV78</accession>
<feature type="domain" description="UvrC family homology region profile" evidence="1">
    <location>
        <begin position="96"/>
        <end position="199"/>
    </location>
</feature>
<proteinExistence type="predicted"/>
<dbReference type="GO" id="GO:0009380">
    <property type="term" value="C:excinuclease repair complex"/>
    <property type="evidence" value="ECO:0007669"/>
    <property type="project" value="TreeGrafter"/>
</dbReference>
<evidence type="ECO:0000259" key="1">
    <source>
        <dbReference type="PROSITE" id="PS50165"/>
    </source>
</evidence>
<dbReference type="GO" id="GO:0009381">
    <property type="term" value="F:excinuclease ABC activity"/>
    <property type="evidence" value="ECO:0007669"/>
    <property type="project" value="InterPro"/>
</dbReference>
<dbReference type="Proteomes" id="UP001174909">
    <property type="component" value="Unassembled WGS sequence"/>
</dbReference>
<reference evidence="2" key="1">
    <citation type="submission" date="2023-03" db="EMBL/GenBank/DDBJ databases">
        <authorList>
            <person name="Steffen K."/>
            <person name="Cardenas P."/>
        </authorList>
    </citation>
    <scope>NUCLEOTIDE SEQUENCE</scope>
</reference>
<evidence type="ECO:0000313" key="3">
    <source>
        <dbReference type="Proteomes" id="UP001174909"/>
    </source>
</evidence>
<keyword evidence="3" id="KW-1185">Reference proteome</keyword>
<name>A0AA35QV78_GEOBA</name>
<evidence type="ECO:0000313" key="2">
    <source>
        <dbReference type="EMBL" id="CAI7992027.1"/>
    </source>
</evidence>
<protein>
    <submittedName>
        <fullName evidence="2">UvrABC system protein C</fullName>
    </submittedName>
</protein>
<dbReference type="GO" id="GO:0006974">
    <property type="term" value="P:DNA damage response"/>
    <property type="evidence" value="ECO:0007669"/>
    <property type="project" value="TreeGrafter"/>
</dbReference>
<dbReference type="InterPro" id="IPR038476">
    <property type="entry name" value="UvrC_RNase_H_dom_sf"/>
</dbReference>
<dbReference type="InterPro" id="IPR050066">
    <property type="entry name" value="UvrABC_protein_C"/>
</dbReference>
<gene>
    <name evidence="2" type="ORF">GBAR_LOCUS898</name>
</gene>
<dbReference type="EMBL" id="CASHTH010000133">
    <property type="protein sequence ID" value="CAI7992027.1"/>
    <property type="molecule type" value="Genomic_DNA"/>
</dbReference>
<dbReference type="PROSITE" id="PS50165">
    <property type="entry name" value="UVRC"/>
    <property type="match status" value="1"/>
</dbReference>
<dbReference type="Pfam" id="PF22920">
    <property type="entry name" value="UvrC_RNaseH"/>
    <property type="match status" value="1"/>
</dbReference>
<dbReference type="Pfam" id="PF08459">
    <property type="entry name" value="UvrC_RNaseH_dom"/>
    <property type="match status" value="1"/>
</dbReference>
<dbReference type="InterPro" id="IPR001162">
    <property type="entry name" value="UvrC_RNase_H_dom"/>
</dbReference>